<dbReference type="EMBL" id="FOVE01000026">
    <property type="protein sequence ID" value="SFO00202.1"/>
    <property type="molecule type" value="Genomic_DNA"/>
</dbReference>
<dbReference type="Gene3D" id="1.10.357.40">
    <property type="entry name" value="YbiA-like"/>
    <property type="match status" value="1"/>
</dbReference>
<evidence type="ECO:0000256" key="2">
    <source>
        <dbReference type="ARBA" id="ARBA00000751"/>
    </source>
</evidence>
<comment type="catalytic activity">
    <reaction evidence="2">
        <text>2,5-diamino-6-hydroxy-4-(5-phosphoribosylamino)-pyrimidine + H2O = 2,5,6-triamino-4-hydroxypyrimidine + D-ribose 5-phosphate</text>
        <dbReference type="Rhea" id="RHEA:23436"/>
        <dbReference type="ChEBI" id="CHEBI:15377"/>
        <dbReference type="ChEBI" id="CHEBI:58614"/>
        <dbReference type="ChEBI" id="CHEBI:78346"/>
        <dbReference type="ChEBI" id="CHEBI:137796"/>
    </reaction>
</comment>
<feature type="domain" description="NADAR" evidence="3">
    <location>
        <begin position="34"/>
        <end position="191"/>
    </location>
</feature>
<evidence type="ECO:0000256" key="1">
    <source>
        <dbReference type="ARBA" id="ARBA00000022"/>
    </source>
</evidence>
<dbReference type="InterPro" id="IPR012816">
    <property type="entry name" value="NADAR"/>
</dbReference>
<evidence type="ECO:0000313" key="5">
    <source>
        <dbReference type="Proteomes" id="UP000242869"/>
    </source>
</evidence>
<dbReference type="AlphaFoldDB" id="A0A1I5DLU5"/>
<keyword evidence="5" id="KW-1185">Reference proteome</keyword>
<dbReference type="Pfam" id="PF08719">
    <property type="entry name" value="NADAR"/>
    <property type="match status" value="1"/>
</dbReference>
<protein>
    <recommendedName>
        <fullName evidence="3">NADAR domain-containing protein</fullName>
    </recommendedName>
</protein>
<dbReference type="CDD" id="cd15457">
    <property type="entry name" value="NADAR"/>
    <property type="match status" value="1"/>
</dbReference>
<dbReference type="SUPFAM" id="SSF143990">
    <property type="entry name" value="YbiA-like"/>
    <property type="match status" value="1"/>
</dbReference>
<dbReference type="InterPro" id="IPR037238">
    <property type="entry name" value="YbiA-like_sf"/>
</dbReference>
<sequence length="200" mass="22814">MTESVRAHSMDRIRDMASLREYLQQGRQPEYLFFWGNHPNADGSICETCLSQWYAAGFELDGVHYRTAEHYMMAEKARLFGDEAALAKVLRSRFPAEVKRFGREIAAYRDEVWDSHRFEVVVRGNLAKFRQNPALLEWLLSTGEKVLVEASPSDAIWGIGVVEEHPFAANPKLWPGLNLLGFALMEVRSLLSVEQQKAVV</sequence>
<name>A0A1I5DLU5_9NEIS</name>
<evidence type="ECO:0000313" key="4">
    <source>
        <dbReference type="EMBL" id="SFO00202.1"/>
    </source>
</evidence>
<evidence type="ECO:0000259" key="3">
    <source>
        <dbReference type="Pfam" id="PF08719"/>
    </source>
</evidence>
<proteinExistence type="predicted"/>
<accession>A0A1I5DLU5</accession>
<comment type="catalytic activity">
    <reaction evidence="1">
        <text>5-amino-6-(5-phospho-D-ribosylamino)uracil + H2O = 5,6-diaminouracil + D-ribose 5-phosphate</text>
        <dbReference type="Rhea" id="RHEA:55020"/>
        <dbReference type="ChEBI" id="CHEBI:15377"/>
        <dbReference type="ChEBI" id="CHEBI:46252"/>
        <dbReference type="ChEBI" id="CHEBI:58453"/>
        <dbReference type="ChEBI" id="CHEBI:78346"/>
    </reaction>
</comment>
<organism evidence="4 5">
    <name type="scientific">Formivibrio citricus</name>
    <dbReference type="NCBI Taxonomy" id="83765"/>
    <lineage>
        <taxon>Bacteria</taxon>
        <taxon>Pseudomonadati</taxon>
        <taxon>Pseudomonadota</taxon>
        <taxon>Betaproteobacteria</taxon>
        <taxon>Neisseriales</taxon>
        <taxon>Chitinibacteraceae</taxon>
        <taxon>Formivibrio</taxon>
    </lineage>
</organism>
<gene>
    <name evidence="4" type="ORF">SAMN05660284_02698</name>
</gene>
<dbReference type="STRING" id="83765.SAMN05660284_02698"/>
<reference evidence="5" key="1">
    <citation type="submission" date="2016-10" db="EMBL/GenBank/DDBJ databases">
        <authorList>
            <person name="Varghese N."/>
            <person name="Submissions S."/>
        </authorList>
    </citation>
    <scope>NUCLEOTIDE SEQUENCE [LARGE SCALE GENOMIC DNA]</scope>
    <source>
        <strain evidence="5">DSM 6150</strain>
    </source>
</reference>
<dbReference type="NCBIfam" id="TIGR02464">
    <property type="entry name" value="ribofla_fusion"/>
    <property type="match status" value="1"/>
</dbReference>
<dbReference type="Proteomes" id="UP000242869">
    <property type="component" value="Unassembled WGS sequence"/>
</dbReference>